<dbReference type="Gene3D" id="3.90.79.10">
    <property type="entry name" value="Nucleoside Triphosphate Pyrophosphohydrolase"/>
    <property type="match status" value="1"/>
</dbReference>
<dbReference type="AlphaFoldDB" id="A0A1Y5TTA3"/>
<evidence type="ECO:0008006" key="3">
    <source>
        <dbReference type="Google" id="ProtNLM"/>
    </source>
</evidence>
<evidence type="ECO:0000313" key="1">
    <source>
        <dbReference type="EMBL" id="SLN71631.1"/>
    </source>
</evidence>
<organism evidence="1 2">
    <name type="scientific">Palleronia marisminoris</name>
    <dbReference type="NCBI Taxonomy" id="315423"/>
    <lineage>
        <taxon>Bacteria</taxon>
        <taxon>Pseudomonadati</taxon>
        <taxon>Pseudomonadota</taxon>
        <taxon>Alphaproteobacteria</taxon>
        <taxon>Rhodobacterales</taxon>
        <taxon>Roseobacteraceae</taxon>
        <taxon>Palleronia</taxon>
    </lineage>
</organism>
<protein>
    <recommendedName>
        <fullName evidence="3">Nudix hydrolase domain-containing protein</fullName>
    </recommendedName>
</protein>
<accession>A0A1Y5TTA3</accession>
<dbReference type="STRING" id="315423.SAMN04488020_12018"/>
<keyword evidence="2" id="KW-1185">Reference proteome</keyword>
<sequence>MNTGPELRLILATRAAGLPPELAETGFVSMPNGVAIDHLENAGLWFGPRRILEETEEFRQVIPYIVLCVGNRIVRYKRTPVGGEKRLHGQLSLGVGGHVDLGDGRSSGENFDLFATIEQASEREIREELGDLTVSRRRWIGLLVDNDNPVGRVHIGLIGIWHIDKLPDRVAEDTLGEVTTVSLSELAKDAGSLETWSAILLPRLQAEMANANHILVSESDPSR</sequence>
<name>A0A1Y5TTA3_9RHOB</name>
<dbReference type="RefSeq" id="WP_085855620.1">
    <property type="nucleotide sequence ID" value="NZ_FOPF01000020.1"/>
</dbReference>
<proteinExistence type="predicted"/>
<dbReference type="OrthoDB" id="7605387at2"/>
<gene>
    <name evidence="1" type="ORF">PAM7066_03678</name>
</gene>
<dbReference type="SUPFAM" id="SSF55811">
    <property type="entry name" value="Nudix"/>
    <property type="match status" value="1"/>
</dbReference>
<reference evidence="1 2" key="1">
    <citation type="submission" date="2017-03" db="EMBL/GenBank/DDBJ databases">
        <authorList>
            <person name="Afonso C.L."/>
            <person name="Miller P.J."/>
            <person name="Scott M.A."/>
            <person name="Spackman E."/>
            <person name="Goraichik I."/>
            <person name="Dimitrov K.M."/>
            <person name="Suarez D.L."/>
            <person name="Swayne D.E."/>
        </authorList>
    </citation>
    <scope>NUCLEOTIDE SEQUENCE [LARGE SCALE GENOMIC DNA]</scope>
    <source>
        <strain evidence="1 2">CECT 7066</strain>
    </source>
</reference>
<evidence type="ECO:0000313" key="2">
    <source>
        <dbReference type="Proteomes" id="UP000193870"/>
    </source>
</evidence>
<dbReference type="EMBL" id="FWFV01000020">
    <property type="protein sequence ID" value="SLN71631.1"/>
    <property type="molecule type" value="Genomic_DNA"/>
</dbReference>
<dbReference type="Proteomes" id="UP000193870">
    <property type="component" value="Unassembled WGS sequence"/>
</dbReference>
<dbReference type="InterPro" id="IPR015797">
    <property type="entry name" value="NUDIX_hydrolase-like_dom_sf"/>
</dbReference>